<dbReference type="Pfam" id="PF01381">
    <property type="entry name" value="HTH_3"/>
    <property type="match status" value="1"/>
</dbReference>
<accession>A0A6I4V069</accession>
<dbReference type="InterPro" id="IPR010982">
    <property type="entry name" value="Lambda_DNA-bd_dom_sf"/>
</dbReference>
<dbReference type="OrthoDB" id="7402760at2"/>
<dbReference type="SMART" id="SM00530">
    <property type="entry name" value="HTH_XRE"/>
    <property type="match status" value="1"/>
</dbReference>
<evidence type="ECO:0000259" key="1">
    <source>
        <dbReference type="PROSITE" id="PS50943"/>
    </source>
</evidence>
<gene>
    <name evidence="2" type="ORF">GRI43_07900</name>
</gene>
<evidence type="ECO:0000313" key="2">
    <source>
        <dbReference type="EMBL" id="MXP47313.1"/>
    </source>
</evidence>
<dbReference type="CDD" id="cd00093">
    <property type="entry name" value="HTH_XRE"/>
    <property type="match status" value="1"/>
</dbReference>
<comment type="caution">
    <text evidence="2">The sequence shown here is derived from an EMBL/GenBank/DDBJ whole genome shotgun (WGS) entry which is preliminary data.</text>
</comment>
<sequence>MGWAMTEQGFSNEGVAARLREEIARRRISRQGLAETARVSISTLEKALSGRRPFTLATIVKLEEALGASLRRPGHQRTEGPSLAPPHMGTYARQAVRWIEGDYLTLRASFGDEGATYAYRTQIQWDDAQGHLAFCESERLDSSFAQSGFVSMPNLSGHIYLVTSEAGQYRLIVLGRATREKRMFGLLSTLQVGAGSQLVPVSCPVAFVPIGQIPDAEFGLITPGQRLAEDYRAILNTALDQDFCRLRT</sequence>
<dbReference type="AlphaFoldDB" id="A0A6I4V069"/>
<organism evidence="2 3">
    <name type="scientific">Pontixanthobacter luteolus</name>
    <dbReference type="NCBI Taxonomy" id="295089"/>
    <lineage>
        <taxon>Bacteria</taxon>
        <taxon>Pseudomonadati</taxon>
        <taxon>Pseudomonadota</taxon>
        <taxon>Alphaproteobacteria</taxon>
        <taxon>Sphingomonadales</taxon>
        <taxon>Erythrobacteraceae</taxon>
        <taxon>Pontixanthobacter</taxon>
    </lineage>
</organism>
<dbReference type="EMBL" id="WTYP01000001">
    <property type="protein sequence ID" value="MXP47313.1"/>
    <property type="molecule type" value="Genomic_DNA"/>
</dbReference>
<name>A0A6I4V069_9SPHN</name>
<keyword evidence="3" id="KW-1185">Reference proteome</keyword>
<dbReference type="Proteomes" id="UP000471435">
    <property type="component" value="Unassembled WGS sequence"/>
</dbReference>
<protein>
    <submittedName>
        <fullName evidence="2">Helix-turn-helix domain-containing protein</fullName>
    </submittedName>
</protein>
<feature type="domain" description="HTH cro/C1-type" evidence="1">
    <location>
        <begin position="19"/>
        <end position="73"/>
    </location>
</feature>
<reference evidence="2 3" key="1">
    <citation type="submission" date="2019-12" db="EMBL/GenBank/DDBJ databases">
        <title>Genomic-based taxomic classification of the family Erythrobacteraceae.</title>
        <authorList>
            <person name="Xu L."/>
        </authorList>
    </citation>
    <scope>NUCLEOTIDE SEQUENCE [LARGE SCALE GENOMIC DNA]</scope>
    <source>
        <strain evidence="2 3">SW-109</strain>
    </source>
</reference>
<proteinExistence type="predicted"/>
<dbReference type="InterPro" id="IPR001387">
    <property type="entry name" value="Cro/C1-type_HTH"/>
</dbReference>
<dbReference type="SUPFAM" id="SSF47413">
    <property type="entry name" value="lambda repressor-like DNA-binding domains"/>
    <property type="match status" value="1"/>
</dbReference>
<dbReference type="Gene3D" id="1.10.260.40">
    <property type="entry name" value="lambda repressor-like DNA-binding domains"/>
    <property type="match status" value="1"/>
</dbReference>
<dbReference type="PROSITE" id="PS50943">
    <property type="entry name" value="HTH_CROC1"/>
    <property type="match status" value="1"/>
</dbReference>
<evidence type="ECO:0000313" key="3">
    <source>
        <dbReference type="Proteomes" id="UP000471435"/>
    </source>
</evidence>
<dbReference type="GO" id="GO:0003677">
    <property type="term" value="F:DNA binding"/>
    <property type="evidence" value="ECO:0007669"/>
    <property type="project" value="InterPro"/>
</dbReference>